<dbReference type="InterPro" id="IPR050490">
    <property type="entry name" value="Bact_solute-bd_prot1"/>
</dbReference>
<dbReference type="GeneID" id="303299329"/>
<dbReference type="PANTHER" id="PTHR43649">
    <property type="entry name" value="ARABINOSE-BINDING PROTEIN-RELATED"/>
    <property type="match status" value="1"/>
</dbReference>
<reference evidence="2" key="1">
    <citation type="journal article" date="2019" name="Int. J. Syst. Evol. Microbiol.">
        <title>The Global Catalogue of Microorganisms (GCM) 10K type strain sequencing project: providing services to taxonomists for standard genome sequencing and annotation.</title>
        <authorList>
            <consortium name="The Broad Institute Genomics Platform"/>
            <consortium name="The Broad Institute Genome Sequencing Center for Infectious Disease"/>
            <person name="Wu L."/>
            <person name="Ma J."/>
        </authorList>
    </citation>
    <scope>NUCLEOTIDE SEQUENCE [LARGE SCALE GENOMIC DNA]</scope>
    <source>
        <strain evidence="2">CGMCC 1.16455</strain>
    </source>
</reference>
<gene>
    <name evidence="1" type="ORF">ACFPK8_14075</name>
</gene>
<evidence type="ECO:0000313" key="2">
    <source>
        <dbReference type="Proteomes" id="UP001595937"/>
    </source>
</evidence>
<dbReference type="Proteomes" id="UP001595937">
    <property type="component" value="Unassembled WGS sequence"/>
</dbReference>
<accession>A0ABW0FGT9</accession>
<keyword evidence="2" id="KW-1185">Reference proteome</keyword>
<dbReference type="Gene3D" id="3.40.190.10">
    <property type="entry name" value="Periplasmic binding protein-like II"/>
    <property type="match status" value="2"/>
</dbReference>
<sequence length="484" mass="52652">MNISRRHAIGAMAGIPLLASGCSALSGSSSDDRILRINYGGAADSSTIPSPNPIEEALGEKVGFDVVSERSPEDIGAALASGQAPDIFLTSRSRLRQLDAQGLVLDLAPYRDRLADYEKFVGTENVETGMVDDRLIGLVRRPREFSYSALWVRGDWVDQLGLKLPTTTDELIEVLEAFRDEAPGRSDAVPFTGAGASAFTPFFGAFEAGTQDALYAQGGEIVGGYTDPHTAEPMKYIRSLIEAGLVDPDLFSLETAEARDRAFQGSAGAVYLSWDNMTKPEFVEAQKSAQPEADWQMIDLLSAPGKSGGWPTGPFGIVQGIPASVADDEERLDALLTLINYVGTDEGSRLVMFGVEGEHYTRSGDSVEVIPGTEADTAYTFAYQVAGRDESTYLDAKFPDSRFAWEACRERPQVVQYEDLVTPPEGFSTADVETYGSEQQVLFLTGERPLDDYSTFIDELNDQYDYSSFVESAQEQLAELGYPE</sequence>
<name>A0ABW0FGT9_9MICO</name>
<dbReference type="PANTHER" id="PTHR43649:SF12">
    <property type="entry name" value="DIACETYLCHITOBIOSE BINDING PROTEIN DASA"/>
    <property type="match status" value="1"/>
</dbReference>
<proteinExistence type="predicted"/>
<dbReference type="RefSeq" id="WP_343926583.1">
    <property type="nucleotide sequence ID" value="NZ_BAAAIR010000104.1"/>
</dbReference>
<dbReference type="PROSITE" id="PS51257">
    <property type="entry name" value="PROKAR_LIPOPROTEIN"/>
    <property type="match status" value="1"/>
</dbReference>
<dbReference type="InterPro" id="IPR006059">
    <property type="entry name" value="SBP"/>
</dbReference>
<protein>
    <submittedName>
        <fullName evidence="1">Extracellular solute-binding protein</fullName>
    </submittedName>
</protein>
<dbReference type="SUPFAM" id="SSF53850">
    <property type="entry name" value="Periplasmic binding protein-like II"/>
    <property type="match status" value="1"/>
</dbReference>
<evidence type="ECO:0000313" key="1">
    <source>
        <dbReference type="EMBL" id="MFC5298637.1"/>
    </source>
</evidence>
<dbReference type="EMBL" id="JBHSLN010000077">
    <property type="protein sequence ID" value="MFC5298637.1"/>
    <property type="molecule type" value="Genomic_DNA"/>
</dbReference>
<dbReference type="Pfam" id="PF01547">
    <property type="entry name" value="SBP_bac_1"/>
    <property type="match status" value="1"/>
</dbReference>
<comment type="caution">
    <text evidence="1">The sequence shown here is derived from an EMBL/GenBank/DDBJ whole genome shotgun (WGS) entry which is preliminary data.</text>
</comment>
<organism evidence="1 2">
    <name type="scientific">Brachybacterium tyrofermentans</name>
    <dbReference type="NCBI Taxonomy" id="47848"/>
    <lineage>
        <taxon>Bacteria</taxon>
        <taxon>Bacillati</taxon>
        <taxon>Actinomycetota</taxon>
        <taxon>Actinomycetes</taxon>
        <taxon>Micrococcales</taxon>
        <taxon>Dermabacteraceae</taxon>
        <taxon>Brachybacterium</taxon>
    </lineage>
</organism>